<evidence type="ECO:0000256" key="3">
    <source>
        <dbReference type="SAM" id="SignalP"/>
    </source>
</evidence>
<feature type="chain" id="PRO_5037939063" evidence="3">
    <location>
        <begin position="22"/>
        <end position="271"/>
    </location>
</feature>
<evidence type="ECO:0000256" key="2">
    <source>
        <dbReference type="SAM" id="Phobius"/>
    </source>
</evidence>
<dbReference type="WBParaSite" id="PSAMB.scaffold3347size18657.g21212.t1">
    <property type="protein sequence ID" value="PSAMB.scaffold3347size18657.g21212.t1"/>
    <property type="gene ID" value="PSAMB.scaffold3347size18657.g21212"/>
</dbReference>
<dbReference type="AlphaFoldDB" id="A0A914W7L2"/>
<reference evidence="6" key="1">
    <citation type="submission" date="2022-11" db="UniProtKB">
        <authorList>
            <consortium name="WormBaseParasite"/>
        </authorList>
    </citation>
    <scope>IDENTIFICATION</scope>
</reference>
<evidence type="ECO:0000256" key="1">
    <source>
        <dbReference type="SAM" id="MobiDB-lite"/>
    </source>
</evidence>
<feature type="compositionally biased region" description="Low complexity" evidence="1">
    <location>
        <begin position="232"/>
        <end position="252"/>
    </location>
</feature>
<feature type="compositionally biased region" description="Gly residues" evidence="1">
    <location>
        <begin position="29"/>
        <end position="38"/>
    </location>
</feature>
<dbReference type="Pfam" id="PF01705">
    <property type="entry name" value="CX"/>
    <property type="match status" value="1"/>
</dbReference>
<keyword evidence="3" id="KW-0732">Signal</keyword>
<evidence type="ECO:0000313" key="5">
    <source>
        <dbReference type="Proteomes" id="UP000887566"/>
    </source>
</evidence>
<evidence type="ECO:0000259" key="4">
    <source>
        <dbReference type="Pfam" id="PF01705"/>
    </source>
</evidence>
<feature type="region of interest" description="Disordered" evidence="1">
    <location>
        <begin position="27"/>
        <end position="63"/>
    </location>
</feature>
<feature type="signal peptide" evidence="3">
    <location>
        <begin position="1"/>
        <end position="21"/>
    </location>
</feature>
<keyword evidence="5" id="KW-1185">Reference proteome</keyword>
<keyword evidence="2" id="KW-0812">Transmembrane</keyword>
<name>A0A914W7L2_9BILA</name>
<dbReference type="PANTHER" id="PTHR47520">
    <property type="entry name" value="CX DOMAIN-CONTAINING PROTEIN-RELATED"/>
    <property type="match status" value="1"/>
</dbReference>
<sequence>MQLRVCALVLFVIVLIVRVDVIESKGGRDGGGGRGGSTGPSDSKGFNSNNRGGGISTSSKGAGMGSLARSSTFKSAIAGAAAGYITYQAGKAIINTAGAAMMWGGRPYYWGPSYYQYRSGYEMCSMPLTNSTNNSFSDVYFSNMTRPKQIVWSCRSHTEYCCGYECCPTKQGSNFFGTGLLIFCIILLIMLCCGGFLLYKFYRKLLDCILGSNDRGAINDKSSAPLNPPVPTYTQPTYTQSYPAQPYGNQAYPPQPQYPQQPQATYGFKSY</sequence>
<feature type="region of interest" description="Disordered" evidence="1">
    <location>
        <begin position="221"/>
        <end position="271"/>
    </location>
</feature>
<evidence type="ECO:0000313" key="6">
    <source>
        <dbReference type="WBParaSite" id="PSAMB.scaffold3347size18657.g21212.t1"/>
    </source>
</evidence>
<keyword evidence="2" id="KW-1133">Transmembrane helix</keyword>
<dbReference type="InterPro" id="IPR002619">
    <property type="entry name" value="CX"/>
</dbReference>
<proteinExistence type="predicted"/>
<feature type="domain" description="CX" evidence="4">
    <location>
        <begin position="108"/>
        <end position="167"/>
    </location>
</feature>
<keyword evidence="2" id="KW-0472">Membrane</keyword>
<accession>A0A914W7L2</accession>
<feature type="transmembrane region" description="Helical" evidence="2">
    <location>
        <begin position="175"/>
        <end position="199"/>
    </location>
</feature>
<protein>
    <submittedName>
        <fullName evidence="6">CX domain-containing protein</fullName>
    </submittedName>
</protein>
<organism evidence="5 6">
    <name type="scientific">Plectus sambesii</name>
    <dbReference type="NCBI Taxonomy" id="2011161"/>
    <lineage>
        <taxon>Eukaryota</taxon>
        <taxon>Metazoa</taxon>
        <taxon>Ecdysozoa</taxon>
        <taxon>Nematoda</taxon>
        <taxon>Chromadorea</taxon>
        <taxon>Plectida</taxon>
        <taxon>Plectina</taxon>
        <taxon>Plectoidea</taxon>
        <taxon>Plectidae</taxon>
        <taxon>Plectus</taxon>
    </lineage>
</organism>
<feature type="compositionally biased region" description="Polar residues" evidence="1">
    <location>
        <begin position="39"/>
        <end position="60"/>
    </location>
</feature>
<dbReference type="Proteomes" id="UP000887566">
    <property type="component" value="Unplaced"/>
</dbReference>